<evidence type="ECO:0000259" key="4">
    <source>
        <dbReference type="SMART" id="SM00287"/>
    </source>
</evidence>
<dbReference type="STRING" id="1848903.CCAND38_610017"/>
<dbReference type="Gene3D" id="2.30.30.40">
    <property type="entry name" value="SH3 Domains"/>
    <property type="match status" value="1"/>
</dbReference>
<dbReference type="PROSITE" id="PS50005">
    <property type="entry name" value="TPR"/>
    <property type="match status" value="1"/>
</dbReference>
<feature type="signal peptide" evidence="3">
    <location>
        <begin position="1"/>
        <end position="21"/>
    </location>
</feature>
<feature type="repeat" description="TPR" evidence="1">
    <location>
        <begin position="58"/>
        <end position="91"/>
    </location>
</feature>
<evidence type="ECO:0000313" key="8">
    <source>
        <dbReference type="Proteomes" id="UP000045051"/>
    </source>
</evidence>
<dbReference type="EMBL" id="CDOL01000241">
    <property type="protein sequence ID" value="CEN53678.1"/>
    <property type="molecule type" value="Genomic_DNA"/>
</dbReference>
<dbReference type="SMART" id="SM00287">
    <property type="entry name" value="SH3b"/>
    <property type="match status" value="1"/>
</dbReference>
<feature type="transmembrane region" description="Helical" evidence="2">
    <location>
        <begin position="162"/>
        <end position="181"/>
    </location>
</feature>
<dbReference type="InterPro" id="IPR003646">
    <property type="entry name" value="SH3-like_bac-type"/>
</dbReference>
<evidence type="ECO:0000256" key="2">
    <source>
        <dbReference type="SAM" id="Phobius"/>
    </source>
</evidence>
<dbReference type="PROSITE" id="PS50293">
    <property type="entry name" value="TPR_REGION"/>
    <property type="match status" value="1"/>
</dbReference>
<dbReference type="InterPro" id="IPR019734">
    <property type="entry name" value="TPR_rpt"/>
</dbReference>
<evidence type="ECO:0000313" key="6">
    <source>
        <dbReference type="EMBL" id="CEN53678.1"/>
    </source>
</evidence>
<dbReference type="SMART" id="SM00028">
    <property type="entry name" value="TPR"/>
    <property type="match status" value="1"/>
</dbReference>
<reference evidence="7 8" key="1">
    <citation type="submission" date="2015-01" db="EMBL/GenBank/DDBJ databases">
        <authorList>
            <person name="MANFREDI Pablo"/>
        </authorList>
    </citation>
    <scope>NUCLEOTIDE SEQUENCE [LARGE SCALE GENOMIC DNA]</scope>
    <source>
        <strain evidence="5 8">CcD38</strain>
        <strain evidence="6 7">CcD93</strain>
    </source>
</reference>
<evidence type="ECO:0000313" key="7">
    <source>
        <dbReference type="Proteomes" id="UP000038200"/>
    </source>
</evidence>
<feature type="domain" description="SH3b" evidence="4">
    <location>
        <begin position="191"/>
        <end position="253"/>
    </location>
</feature>
<feature type="chain" id="PRO_5007763070" evidence="3">
    <location>
        <begin position="22"/>
        <end position="253"/>
    </location>
</feature>
<keyword evidence="1" id="KW-0802">TPR repeat</keyword>
<organism evidence="6 7">
    <name type="scientific">Capnocytophaga canis</name>
    <dbReference type="NCBI Taxonomy" id="1848903"/>
    <lineage>
        <taxon>Bacteria</taxon>
        <taxon>Pseudomonadati</taxon>
        <taxon>Bacteroidota</taxon>
        <taxon>Flavobacteriia</taxon>
        <taxon>Flavobacteriales</taxon>
        <taxon>Flavobacteriaceae</taxon>
        <taxon>Capnocytophaga</taxon>
    </lineage>
</organism>
<keyword evidence="2" id="KW-0472">Membrane</keyword>
<evidence type="ECO:0000313" key="5">
    <source>
        <dbReference type="EMBL" id="CEN48625.1"/>
    </source>
</evidence>
<feature type="transmembrane region" description="Helical" evidence="2">
    <location>
        <begin position="133"/>
        <end position="153"/>
    </location>
</feature>
<keyword evidence="8" id="KW-1185">Reference proteome</keyword>
<accession>A0A0B7IUS5</accession>
<name>A0A0B7IUS5_9FLAO</name>
<protein>
    <submittedName>
        <fullName evidence="6">BatE protein</fullName>
    </submittedName>
</protein>
<keyword evidence="2" id="KW-1133">Transmembrane helix</keyword>
<keyword evidence="3" id="KW-0732">Signal</keyword>
<dbReference type="OrthoDB" id="9776208at2"/>
<evidence type="ECO:0000256" key="1">
    <source>
        <dbReference type="PROSITE-ProRule" id="PRU00339"/>
    </source>
</evidence>
<evidence type="ECO:0000256" key="3">
    <source>
        <dbReference type="SAM" id="SignalP"/>
    </source>
</evidence>
<dbReference type="Proteomes" id="UP000045051">
    <property type="component" value="Unassembled WGS sequence"/>
</dbReference>
<dbReference type="SUPFAM" id="SSF48452">
    <property type="entry name" value="TPR-like"/>
    <property type="match status" value="1"/>
</dbReference>
<sequence length="253" mass="29246">MKLRYILNISFFILGLGTSLAQDNEKLFSKATESYNTNDFKGAIESYMSILDSGYESSELYYNLGNAHYKLNQVGKSIYYYEKALKLNPDNEDARNNLVFANQMTVDVITPLPKTWYTQLSNRITSLFSLSTWAIFPILSVFAFVICFLIYFFTPSTILKRIFFTLTLVCIVTAVGTYFIANFHYKNYVNEKYAILFEKTIRVFAEPNAYSSEVFILHEGTKVEIIETLNEWIKIRLADGKIGWVKENVLRVL</sequence>
<proteinExistence type="predicted"/>
<dbReference type="Pfam" id="PF08239">
    <property type="entry name" value="SH3_3"/>
    <property type="match status" value="1"/>
</dbReference>
<gene>
    <name evidence="5" type="ORF">CCAND38_610017</name>
    <name evidence="6" type="ORF">CCAND93_510019</name>
</gene>
<dbReference type="InterPro" id="IPR011990">
    <property type="entry name" value="TPR-like_helical_dom_sf"/>
</dbReference>
<keyword evidence="2" id="KW-0812">Transmembrane</keyword>
<dbReference type="Proteomes" id="UP000038200">
    <property type="component" value="Unassembled WGS sequence"/>
</dbReference>
<dbReference type="Gene3D" id="1.25.40.10">
    <property type="entry name" value="Tetratricopeptide repeat domain"/>
    <property type="match status" value="1"/>
</dbReference>
<dbReference type="EMBL" id="CDOI01000175">
    <property type="protein sequence ID" value="CEN48625.1"/>
    <property type="molecule type" value="Genomic_DNA"/>
</dbReference>
<dbReference type="Pfam" id="PF00515">
    <property type="entry name" value="TPR_1"/>
    <property type="match status" value="1"/>
</dbReference>
<dbReference type="AlphaFoldDB" id="A0A0B7IUS5"/>